<dbReference type="GO" id="GO:0032506">
    <property type="term" value="P:cytokinetic process"/>
    <property type="evidence" value="ECO:0007669"/>
    <property type="project" value="TreeGrafter"/>
</dbReference>
<evidence type="ECO:0000313" key="3">
    <source>
        <dbReference type="EMBL" id="SER76475.1"/>
    </source>
</evidence>
<feature type="region of interest" description="Disordered" evidence="1">
    <location>
        <begin position="45"/>
        <end position="168"/>
    </location>
</feature>
<dbReference type="RefSeq" id="WP_091458974.1">
    <property type="nucleotide sequence ID" value="NZ_FOGD01000014.1"/>
</dbReference>
<dbReference type="InterPro" id="IPR036680">
    <property type="entry name" value="SPOR-like_sf"/>
</dbReference>
<evidence type="ECO:0000256" key="1">
    <source>
        <dbReference type="SAM" id="MobiDB-lite"/>
    </source>
</evidence>
<dbReference type="Pfam" id="PF05036">
    <property type="entry name" value="SPOR"/>
    <property type="match status" value="1"/>
</dbReference>
<proteinExistence type="predicted"/>
<feature type="domain" description="SPOR" evidence="2">
    <location>
        <begin position="166"/>
        <end position="244"/>
    </location>
</feature>
<dbReference type="PROSITE" id="PS51724">
    <property type="entry name" value="SPOR"/>
    <property type="match status" value="1"/>
</dbReference>
<dbReference type="PANTHER" id="PTHR38687">
    <property type="entry name" value="CELL DIVISION PROTEIN DEDD-RELATED"/>
    <property type="match status" value="1"/>
</dbReference>
<organism evidence="3 4">
    <name type="scientific">Giesbergeria anulus</name>
    <dbReference type="NCBI Taxonomy" id="180197"/>
    <lineage>
        <taxon>Bacteria</taxon>
        <taxon>Pseudomonadati</taxon>
        <taxon>Pseudomonadota</taxon>
        <taxon>Betaproteobacteria</taxon>
        <taxon>Burkholderiales</taxon>
        <taxon>Comamonadaceae</taxon>
        <taxon>Giesbergeria</taxon>
    </lineage>
</organism>
<dbReference type="GO" id="GO:0042834">
    <property type="term" value="F:peptidoglycan binding"/>
    <property type="evidence" value="ECO:0007669"/>
    <property type="project" value="InterPro"/>
</dbReference>
<dbReference type="PANTHER" id="PTHR38687:SF1">
    <property type="entry name" value="CELL DIVISION PROTEIN DEDD"/>
    <property type="match status" value="1"/>
</dbReference>
<feature type="compositionally biased region" description="Basic and acidic residues" evidence="1">
    <location>
        <begin position="46"/>
        <end position="61"/>
    </location>
</feature>
<keyword evidence="4" id="KW-1185">Reference proteome</keyword>
<dbReference type="SUPFAM" id="SSF110997">
    <property type="entry name" value="Sporulation related repeat"/>
    <property type="match status" value="1"/>
</dbReference>
<dbReference type="EMBL" id="FOGD01000014">
    <property type="protein sequence ID" value="SER76475.1"/>
    <property type="molecule type" value="Genomic_DNA"/>
</dbReference>
<dbReference type="InterPro" id="IPR007730">
    <property type="entry name" value="SPOR-like_dom"/>
</dbReference>
<dbReference type="InterPro" id="IPR052521">
    <property type="entry name" value="Cell_div_SPOR-domain"/>
</dbReference>
<evidence type="ECO:0000313" key="4">
    <source>
        <dbReference type="Proteomes" id="UP000199766"/>
    </source>
</evidence>
<dbReference type="AlphaFoldDB" id="A0A1H9RVM0"/>
<gene>
    <name evidence="3" type="ORF">SAMN02982919_02976</name>
</gene>
<sequence>MKKQQQGGTILGFILGLVVGLGAAFAVAVYVTKVPVPFLNKGAVRGTEKDAAEDEKNKDWDPNAPLYGKNPARSVAADPVPAAATPSANEPAAKPSPAEPKSAPETAADTKTTVKPDGKAESSKAETKAEAKPDAKADTKTSASADPLGDLVKSRANTTASTTSTADDPFTYFLQTGAFGTTTDAEAQRAKLAMMGWEARISEREQNGRTVFRVRVGPFGKRGEAETLKEKLDGAGVDAALVRVQR</sequence>
<dbReference type="Gene3D" id="3.30.70.1070">
    <property type="entry name" value="Sporulation related repeat"/>
    <property type="match status" value="1"/>
</dbReference>
<keyword evidence="3" id="KW-0131">Cell cycle</keyword>
<reference evidence="3 4" key="1">
    <citation type="submission" date="2016-10" db="EMBL/GenBank/DDBJ databases">
        <authorList>
            <person name="de Groot N.N."/>
        </authorList>
    </citation>
    <scope>NUCLEOTIDE SEQUENCE [LARGE SCALE GENOMIC DNA]</scope>
    <source>
        <strain evidence="3 4">ATCC 35958</strain>
    </source>
</reference>
<feature type="compositionally biased region" description="Basic and acidic residues" evidence="1">
    <location>
        <begin position="112"/>
        <end position="139"/>
    </location>
</feature>
<dbReference type="GO" id="GO:0030428">
    <property type="term" value="C:cell septum"/>
    <property type="evidence" value="ECO:0007669"/>
    <property type="project" value="TreeGrafter"/>
</dbReference>
<dbReference type="GO" id="GO:0032153">
    <property type="term" value="C:cell division site"/>
    <property type="evidence" value="ECO:0007669"/>
    <property type="project" value="TreeGrafter"/>
</dbReference>
<keyword evidence="3" id="KW-0132">Cell division</keyword>
<dbReference type="STRING" id="180197.SAMN02982919_02976"/>
<name>A0A1H9RVM0_9BURK</name>
<dbReference type="OrthoDB" id="7063246at2"/>
<dbReference type="Proteomes" id="UP000199766">
    <property type="component" value="Unassembled WGS sequence"/>
</dbReference>
<accession>A0A1H9RVM0</accession>
<feature type="compositionally biased region" description="Low complexity" evidence="1">
    <location>
        <begin position="158"/>
        <end position="168"/>
    </location>
</feature>
<feature type="compositionally biased region" description="Low complexity" evidence="1">
    <location>
        <begin position="71"/>
        <end position="107"/>
    </location>
</feature>
<protein>
    <submittedName>
        <fullName evidence="3">Cell division protein FtsN</fullName>
    </submittedName>
</protein>
<evidence type="ECO:0000259" key="2">
    <source>
        <dbReference type="PROSITE" id="PS51724"/>
    </source>
</evidence>